<proteinExistence type="inferred from homology"/>
<dbReference type="GO" id="GO:0005886">
    <property type="term" value="C:plasma membrane"/>
    <property type="evidence" value="ECO:0007669"/>
    <property type="project" value="UniProtKB-SubCell"/>
</dbReference>
<dbReference type="OrthoDB" id="9808289at2"/>
<evidence type="ECO:0000256" key="4">
    <source>
        <dbReference type="ARBA" id="ARBA00021581"/>
    </source>
</evidence>
<protein>
    <recommendedName>
        <fullName evidence="4 17">Undecaprenyl-diphosphatase</fullName>
        <ecNumber evidence="3 17">3.6.1.27</ecNumber>
    </recommendedName>
    <alternativeName>
        <fullName evidence="15 17">Bacitracin resistance protein</fullName>
    </alternativeName>
    <alternativeName>
        <fullName evidence="14 17">Undecaprenyl pyrophosphate phosphatase</fullName>
    </alternativeName>
</protein>
<evidence type="ECO:0000256" key="1">
    <source>
        <dbReference type="ARBA" id="ARBA00004651"/>
    </source>
</evidence>
<feature type="transmembrane region" description="Helical" evidence="17">
    <location>
        <begin position="219"/>
        <end position="242"/>
    </location>
</feature>
<dbReference type="GO" id="GO:0050380">
    <property type="term" value="F:undecaprenyl-diphosphatase activity"/>
    <property type="evidence" value="ECO:0007669"/>
    <property type="project" value="UniProtKB-UniRule"/>
</dbReference>
<evidence type="ECO:0000256" key="14">
    <source>
        <dbReference type="ARBA" id="ARBA00032707"/>
    </source>
</evidence>
<evidence type="ECO:0000256" key="17">
    <source>
        <dbReference type="HAMAP-Rule" id="MF_01006"/>
    </source>
</evidence>
<keyword evidence="7 17" id="KW-0378">Hydrolase</keyword>
<dbReference type="PANTHER" id="PTHR30622">
    <property type="entry name" value="UNDECAPRENYL-DIPHOSPHATASE"/>
    <property type="match status" value="1"/>
</dbReference>
<evidence type="ECO:0000256" key="7">
    <source>
        <dbReference type="ARBA" id="ARBA00022801"/>
    </source>
</evidence>
<dbReference type="HAMAP" id="MF_01006">
    <property type="entry name" value="Undec_diphosphatase"/>
    <property type="match status" value="1"/>
</dbReference>
<comment type="subcellular location">
    <subcellularLocation>
        <location evidence="1 17">Cell membrane</location>
        <topology evidence="1 17">Multi-pass membrane protein</topology>
    </subcellularLocation>
</comment>
<comment type="catalytic activity">
    <reaction evidence="16 17">
        <text>di-trans,octa-cis-undecaprenyl diphosphate + H2O = di-trans,octa-cis-undecaprenyl phosphate + phosphate + H(+)</text>
        <dbReference type="Rhea" id="RHEA:28094"/>
        <dbReference type="ChEBI" id="CHEBI:15377"/>
        <dbReference type="ChEBI" id="CHEBI:15378"/>
        <dbReference type="ChEBI" id="CHEBI:43474"/>
        <dbReference type="ChEBI" id="CHEBI:58405"/>
        <dbReference type="ChEBI" id="CHEBI:60392"/>
        <dbReference type="EC" id="3.6.1.27"/>
    </reaction>
</comment>
<evidence type="ECO:0000256" key="16">
    <source>
        <dbReference type="ARBA" id="ARBA00047594"/>
    </source>
</evidence>
<evidence type="ECO:0000256" key="15">
    <source>
        <dbReference type="ARBA" id="ARBA00032932"/>
    </source>
</evidence>
<dbReference type="Proteomes" id="UP000010716">
    <property type="component" value="Unassembled WGS sequence"/>
</dbReference>
<evidence type="ECO:0000256" key="5">
    <source>
        <dbReference type="ARBA" id="ARBA00022475"/>
    </source>
</evidence>
<dbReference type="GO" id="GO:0008360">
    <property type="term" value="P:regulation of cell shape"/>
    <property type="evidence" value="ECO:0007669"/>
    <property type="project" value="UniProtKB-KW"/>
</dbReference>
<dbReference type="GO" id="GO:0071555">
    <property type="term" value="P:cell wall organization"/>
    <property type="evidence" value="ECO:0007669"/>
    <property type="project" value="UniProtKB-KW"/>
</dbReference>
<name>F5L8L9_CALTT</name>
<feature type="transmembrane region" description="Helical" evidence="17">
    <location>
        <begin position="118"/>
        <end position="136"/>
    </location>
</feature>
<evidence type="ECO:0000256" key="2">
    <source>
        <dbReference type="ARBA" id="ARBA00010621"/>
    </source>
</evidence>
<evidence type="ECO:0000313" key="18">
    <source>
        <dbReference type="EMBL" id="EGL82358.1"/>
    </source>
</evidence>
<dbReference type="EMBL" id="AFCE01000151">
    <property type="protein sequence ID" value="EGL82358.1"/>
    <property type="molecule type" value="Genomic_DNA"/>
</dbReference>
<dbReference type="AlphaFoldDB" id="F5L8L9"/>
<dbReference type="eggNOG" id="COG1968">
    <property type="taxonomic scope" value="Bacteria"/>
</dbReference>
<dbReference type="GO" id="GO:0009252">
    <property type="term" value="P:peptidoglycan biosynthetic process"/>
    <property type="evidence" value="ECO:0007669"/>
    <property type="project" value="UniProtKB-KW"/>
</dbReference>
<evidence type="ECO:0000256" key="11">
    <source>
        <dbReference type="ARBA" id="ARBA00023136"/>
    </source>
</evidence>
<feature type="transmembrane region" description="Helical" evidence="17">
    <location>
        <begin position="248"/>
        <end position="268"/>
    </location>
</feature>
<accession>F5L8L9</accession>
<dbReference type="GO" id="GO:0046677">
    <property type="term" value="P:response to antibiotic"/>
    <property type="evidence" value="ECO:0007669"/>
    <property type="project" value="UniProtKB-UniRule"/>
</dbReference>
<evidence type="ECO:0000256" key="12">
    <source>
        <dbReference type="ARBA" id="ARBA00023251"/>
    </source>
</evidence>
<evidence type="ECO:0000256" key="9">
    <source>
        <dbReference type="ARBA" id="ARBA00022984"/>
    </source>
</evidence>
<keyword evidence="10 17" id="KW-1133">Transmembrane helix</keyword>
<keyword evidence="12 17" id="KW-0046">Antibiotic resistance</keyword>
<feature type="transmembrane region" description="Helical" evidence="17">
    <location>
        <begin position="7"/>
        <end position="34"/>
    </location>
</feature>
<comment type="caution">
    <text evidence="18">The sequence shown here is derived from an EMBL/GenBank/DDBJ whole genome shotgun (WGS) entry which is preliminary data.</text>
</comment>
<evidence type="ECO:0000256" key="8">
    <source>
        <dbReference type="ARBA" id="ARBA00022960"/>
    </source>
</evidence>
<evidence type="ECO:0000256" key="13">
    <source>
        <dbReference type="ARBA" id="ARBA00023316"/>
    </source>
</evidence>
<dbReference type="PANTHER" id="PTHR30622:SF2">
    <property type="entry name" value="UNDECAPRENYL-DIPHOSPHATASE"/>
    <property type="match status" value="1"/>
</dbReference>
<keyword evidence="5 17" id="KW-1003">Cell membrane</keyword>
<dbReference type="EC" id="3.6.1.27" evidence="3 17"/>
<keyword evidence="8 17" id="KW-0133">Cell shape</keyword>
<feature type="transmembrane region" description="Helical" evidence="17">
    <location>
        <begin position="187"/>
        <end position="207"/>
    </location>
</feature>
<reference evidence="18 19" key="1">
    <citation type="journal article" date="2011" name="J. Bacteriol.">
        <title>Draft genome sequence of the thermoalkaliphilic Caldalkalibacillus thermarum strain TA2.A1.</title>
        <authorList>
            <person name="Kalamorz F."/>
            <person name="Keis S."/>
            <person name="McMillan D.G."/>
            <person name="Olsson K."/>
            <person name="Stanton J.A."/>
            <person name="Stockwell P."/>
            <person name="Black M.A."/>
            <person name="Klingeman D.M."/>
            <person name="Land M.L."/>
            <person name="Han C.S."/>
            <person name="Martin S.L."/>
            <person name="Becher S.A."/>
            <person name="Peddie C.J."/>
            <person name="Morgan H.W."/>
            <person name="Matthies D."/>
            <person name="Preiss L."/>
            <person name="Meier T."/>
            <person name="Brown S.D."/>
            <person name="Cook G.M."/>
        </authorList>
    </citation>
    <scope>NUCLEOTIDE SEQUENCE [LARGE SCALE GENOMIC DNA]</scope>
    <source>
        <strain evidence="18 19">TA2.A1</strain>
    </source>
</reference>
<evidence type="ECO:0000256" key="6">
    <source>
        <dbReference type="ARBA" id="ARBA00022692"/>
    </source>
</evidence>
<feature type="transmembrane region" description="Helical" evidence="17">
    <location>
        <begin position="40"/>
        <end position="59"/>
    </location>
</feature>
<comment type="similarity">
    <text evidence="2 17">Belongs to the UppP family.</text>
</comment>
<keyword evidence="13 17" id="KW-0961">Cell wall biogenesis/degradation</keyword>
<dbReference type="RefSeq" id="WP_007505470.1">
    <property type="nucleotide sequence ID" value="NZ_AFCE01000151.1"/>
</dbReference>
<evidence type="ECO:0000256" key="3">
    <source>
        <dbReference type="ARBA" id="ARBA00012374"/>
    </source>
</evidence>
<sequence>MSILEALILGVVQGITEFLPISSTAHIVIASLLLNLRFPGLVMEIFLHLASVLAVIIYFRHDLAQIIKGFFAYIRYRNPHDKVSFIFSLYIILATIITGVLGVVLTDFIDESLKTPPVIAFSLVVTGSLLIFIERFHRFGDKNEATMGLKDTFIVALGQTLAVIPGISRSGSTLVAALWTGLNRETAVRFSFLLAIPVILGSTVLMVKDLEPGLVAEIGLFPLFIAFVASFIFSIIGIIWLIDFLKKSRLIYFAVYCYVLAAFVYFFLDRSLIIDL</sequence>
<dbReference type="InterPro" id="IPR003824">
    <property type="entry name" value="UppP"/>
</dbReference>
<keyword evidence="9 17" id="KW-0573">Peptidoglycan synthesis</keyword>
<keyword evidence="11 17" id="KW-0472">Membrane</keyword>
<dbReference type="Pfam" id="PF02673">
    <property type="entry name" value="BacA"/>
    <property type="match status" value="1"/>
</dbReference>
<keyword evidence="6 17" id="KW-0812">Transmembrane</keyword>
<organism evidence="18 19">
    <name type="scientific">Caldalkalibacillus thermarum (strain TA2.A1)</name>
    <dbReference type="NCBI Taxonomy" id="986075"/>
    <lineage>
        <taxon>Bacteria</taxon>
        <taxon>Bacillati</taxon>
        <taxon>Bacillota</taxon>
        <taxon>Bacilli</taxon>
        <taxon>Bacillales</taxon>
        <taxon>Bacillaceae</taxon>
        <taxon>Caldalkalibacillus</taxon>
    </lineage>
</organism>
<comment type="miscellaneous">
    <text evidence="17">Bacitracin is thought to be involved in the inhibition of peptidoglycan synthesis by sequestering undecaprenyl diphosphate, thereby reducing the pool of lipid carrier available.</text>
</comment>
<feature type="transmembrane region" description="Helical" evidence="17">
    <location>
        <begin position="85"/>
        <end position="106"/>
    </location>
</feature>
<evidence type="ECO:0000313" key="19">
    <source>
        <dbReference type="Proteomes" id="UP000010716"/>
    </source>
</evidence>
<evidence type="ECO:0000256" key="10">
    <source>
        <dbReference type="ARBA" id="ARBA00022989"/>
    </source>
</evidence>
<gene>
    <name evidence="17" type="primary">uppP</name>
    <name evidence="18" type="ORF">CathTA2_2174</name>
</gene>
<comment type="function">
    <text evidence="17">Catalyzes the dephosphorylation of undecaprenyl diphosphate (UPP). Confers resistance to bacitracin.</text>
</comment>